<evidence type="ECO:0000256" key="13">
    <source>
        <dbReference type="SAM" id="Phobius"/>
    </source>
</evidence>
<accession>A0A8J6HVL8</accession>
<proteinExistence type="inferred from homology"/>
<evidence type="ECO:0000313" key="15">
    <source>
        <dbReference type="Proteomes" id="UP000719412"/>
    </source>
</evidence>
<dbReference type="SUPFAM" id="SSF48264">
    <property type="entry name" value="Cytochrome P450"/>
    <property type="match status" value="3"/>
</dbReference>
<dbReference type="FunFam" id="1.10.630.10:FF:000042">
    <property type="entry name" value="Cytochrome P450"/>
    <property type="match status" value="3"/>
</dbReference>
<evidence type="ECO:0008006" key="16">
    <source>
        <dbReference type="Google" id="ProtNLM"/>
    </source>
</evidence>
<dbReference type="InterPro" id="IPR001128">
    <property type="entry name" value="Cyt_P450"/>
</dbReference>
<gene>
    <name evidence="14" type="ORF">GEV33_001679</name>
</gene>
<dbReference type="GO" id="GO:0004497">
    <property type="term" value="F:monooxygenase activity"/>
    <property type="evidence" value="ECO:0007669"/>
    <property type="project" value="UniProtKB-KW"/>
</dbReference>
<keyword evidence="9" id="KW-0560">Oxidoreductase</keyword>
<dbReference type="PRINTS" id="PR00463">
    <property type="entry name" value="EP450I"/>
</dbReference>
<comment type="subcellular location">
    <subcellularLocation>
        <location evidence="3">Endoplasmic reticulum membrane</location>
        <topology evidence="3">Peripheral membrane protein</topology>
    </subcellularLocation>
    <subcellularLocation>
        <location evidence="2">Microsome membrane</location>
        <topology evidence="2">Peripheral membrane protein</topology>
    </subcellularLocation>
</comment>
<dbReference type="GO" id="GO:0020037">
    <property type="term" value="F:heme binding"/>
    <property type="evidence" value="ECO:0007669"/>
    <property type="project" value="InterPro"/>
</dbReference>
<evidence type="ECO:0000256" key="7">
    <source>
        <dbReference type="ARBA" id="ARBA00022824"/>
    </source>
</evidence>
<keyword evidence="10" id="KW-0408">Iron</keyword>
<keyword evidence="8" id="KW-0492">Microsome</keyword>
<dbReference type="GO" id="GO:0016705">
    <property type="term" value="F:oxidoreductase activity, acting on paired donors, with incorporation or reduction of molecular oxygen"/>
    <property type="evidence" value="ECO:0007669"/>
    <property type="project" value="InterPro"/>
</dbReference>
<feature type="transmembrane region" description="Helical" evidence="13">
    <location>
        <begin position="471"/>
        <end position="491"/>
    </location>
</feature>
<evidence type="ECO:0000256" key="5">
    <source>
        <dbReference type="ARBA" id="ARBA00022617"/>
    </source>
</evidence>
<keyword evidence="13" id="KW-1133">Transmembrane helix</keyword>
<dbReference type="InterPro" id="IPR050476">
    <property type="entry name" value="Insect_CytP450_Detox"/>
</dbReference>
<feature type="transmembrane region" description="Helical" evidence="13">
    <location>
        <begin position="931"/>
        <end position="955"/>
    </location>
</feature>
<evidence type="ECO:0000313" key="14">
    <source>
        <dbReference type="EMBL" id="KAH0821112.1"/>
    </source>
</evidence>
<dbReference type="InterPro" id="IPR017972">
    <property type="entry name" value="Cyt_P450_CS"/>
</dbReference>
<keyword evidence="5" id="KW-0349">Heme</keyword>
<evidence type="ECO:0000256" key="4">
    <source>
        <dbReference type="ARBA" id="ARBA00010617"/>
    </source>
</evidence>
<keyword evidence="13" id="KW-0812">Transmembrane</keyword>
<comment type="caution">
    <text evidence="14">The sequence shown here is derived from an EMBL/GenBank/DDBJ whole genome shotgun (WGS) entry which is preliminary data.</text>
</comment>
<sequence length="1462" mass="168579">MWWVVVAFFIVVLGYFWLLARQNKYWLEKGVNQGRNMTIFGDSWKIVVRKQSFAEMVQEVYNKYSGIYQFFAPTLLIRDPDLIKQITVKDFDHFVDHRRFFSEDTDPMWGKNLFNLTGQRWREMRATLSPAFTSSKMKYMFCLISQSGEQFVNHFLRKNEDLITVEMKDTLSRFANDVIANTAFGVECDSLGERNNEFYLMGKEATDFSGVRMIIKVFAFIASPKICKIFNITLFPQKVGTFFTKLVKSNIESREKHGIVRPDMINLLMEARKSGMTHEETQPQQDAGFATVQESELVKSTKTPKAEITDQDITAQALGFFFAGFDSVSSLMCFMSHELGVNPDVQERLIQEVDDTFESCKGKLTYEALSGMKYMDMVVSEALRKWPPAIAVDRVCTKPYTIEPKTPDEKPVHLENNSLIWLPIMGLHRDPQYWPDPDRFDPERFSEENKANINSYAFLPFGSGPRNLFAIMWWVVVAVVVAVLGYFWLLARQNKYWLEKGVNQGRYMTVFGDSWKIIMRKQSFAEMVLEVYNKYAGIYQFFAPTLLIRDPDLIKQITVKDFDHFVDHRKFVTEDTDPMWGKSLFNLSGQRWREMRGTLSPAFTSSKMKYMFSLISQSGEQFVNHFLRKNEDLITLEMKDTLTRFANDVIASTAFGVECDSLEERNNEFYLMGKEATNFGGVWFTIKVIAFVAIPKLCGVLNIGLFSQKVAKFFTKLIKSNIESREKHGIVRPDMVNLLMEARKSGMIHEETQTQQDAGFATVQESELVTSTKTRKAEITDQDITSQALGFFFAGFDSVSSLMCLMSHELGVNPDIQERLIQEVDDTLETCNGKLTYEALSGMKYLDMVVSEALRKWPAGVAVDRVCTKPYTIQPKTPDEKPVHLEKNSLIWLPIMGLHRDPQYWPDPDRFDPERFSEENKANINPIKLSVCASVFIIMWWIVVAVVVVVLGYYLQVVRLNKYWLEKGVNQGHYMTIFGDSWKIFARKQCFAEMVQEVYNKYSGIYQFFAPTLVITDPDLIKQIAVKDFDHFVDHRTFASEDIDPLWATHLFTLTGQRWREMRATLSPAFTSSKMKYMFSLISQSGEQFVNHFLRKNEDLITVEMKDTFTRFTNDVIANTAFGVECDSLEEPNNEFYLMGKEVTNFGGVSIALKFIAFVTIPKLCKILNITLFSQKVATFFTRVVKSNIESREKHGIVRPDMINLLMEARKSGMTHEEAEHDAGFATAQESELVKSTKTRKLELTDQDITSQAIGFFFAGFESVSTLMCFMTYELGLNPGIQERLIQEVDDTFENCKGKITYEAVSGMKYMDMVVSEVLRKWPNTVAVDRVCTKSYTIKPKTPNEKPVHLEKNSAIWLPIMGLHRDPQYWPEPDRFDPERFNEENKTKINPYTFLPFGAGPRNCIGSRLALLETKTLFFYILTHFEIVPVEMTQIPLQLSRKTFSMTAEKGFWLGFKRRVKV</sequence>
<keyword evidence="15" id="KW-1185">Reference proteome</keyword>
<evidence type="ECO:0000256" key="12">
    <source>
        <dbReference type="ARBA" id="ARBA00023136"/>
    </source>
</evidence>
<keyword evidence="12 13" id="KW-0472">Membrane</keyword>
<organism evidence="14 15">
    <name type="scientific">Tenebrio molitor</name>
    <name type="common">Yellow mealworm beetle</name>
    <dbReference type="NCBI Taxonomy" id="7067"/>
    <lineage>
        <taxon>Eukaryota</taxon>
        <taxon>Metazoa</taxon>
        <taxon>Ecdysozoa</taxon>
        <taxon>Arthropoda</taxon>
        <taxon>Hexapoda</taxon>
        <taxon>Insecta</taxon>
        <taxon>Pterygota</taxon>
        <taxon>Neoptera</taxon>
        <taxon>Endopterygota</taxon>
        <taxon>Coleoptera</taxon>
        <taxon>Polyphaga</taxon>
        <taxon>Cucujiformia</taxon>
        <taxon>Tenebrionidae</taxon>
        <taxon>Tenebrio</taxon>
    </lineage>
</organism>
<reference evidence="14" key="1">
    <citation type="journal article" date="2020" name="J Insects Food Feed">
        <title>The yellow mealworm (Tenebrio molitor) genome: a resource for the emerging insects as food and feed industry.</title>
        <authorList>
            <person name="Eriksson T."/>
            <person name="Andere A."/>
            <person name="Kelstrup H."/>
            <person name="Emery V."/>
            <person name="Picard C."/>
        </authorList>
    </citation>
    <scope>NUCLEOTIDE SEQUENCE</scope>
    <source>
        <strain evidence="14">Stoneville</strain>
        <tissue evidence="14">Whole head</tissue>
    </source>
</reference>
<evidence type="ECO:0000256" key="9">
    <source>
        <dbReference type="ARBA" id="ARBA00023002"/>
    </source>
</evidence>
<dbReference type="InterPro" id="IPR036396">
    <property type="entry name" value="Cyt_P450_sf"/>
</dbReference>
<evidence type="ECO:0000256" key="6">
    <source>
        <dbReference type="ARBA" id="ARBA00022723"/>
    </source>
</evidence>
<protein>
    <recommendedName>
        <fullName evidence="16">Cytochrome P450 monooxygenase</fullName>
    </recommendedName>
</protein>
<comment type="similarity">
    <text evidence="4">Belongs to the cytochrome P450 family.</text>
</comment>
<dbReference type="PANTHER" id="PTHR24292">
    <property type="entry name" value="CYTOCHROME P450"/>
    <property type="match status" value="1"/>
</dbReference>
<evidence type="ECO:0000256" key="3">
    <source>
        <dbReference type="ARBA" id="ARBA00004406"/>
    </source>
</evidence>
<dbReference type="PROSITE" id="PS00086">
    <property type="entry name" value="CYTOCHROME_P450"/>
    <property type="match status" value="1"/>
</dbReference>
<dbReference type="PRINTS" id="PR00385">
    <property type="entry name" value="P450"/>
</dbReference>
<dbReference type="Gene3D" id="1.10.630.10">
    <property type="entry name" value="Cytochrome P450"/>
    <property type="match status" value="3"/>
</dbReference>
<evidence type="ECO:0000256" key="2">
    <source>
        <dbReference type="ARBA" id="ARBA00004174"/>
    </source>
</evidence>
<dbReference type="InterPro" id="IPR002401">
    <property type="entry name" value="Cyt_P450_E_grp-I"/>
</dbReference>
<dbReference type="Pfam" id="PF00067">
    <property type="entry name" value="p450"/>
    <property type="match status" value="3"/>
</dbReference>
<evidence type="ECO:0000256" key="1">
    <source>
        <dbReference type="ARBA" id="ARBA00001971"/>
    </source>
</evidence>
<evidence type="ECO:0000256" key="8">
    <source>
        <dbReference type="ARBA" id="ARBA00022848"/>
    </source>
</evidence>
<dbReference type="CDD" id="cd11056">
    <property type="entry name" value="CYP6-like"/>
    <property type="match status" value="3"/>
</dbReference>
<keyword evidence="7" id="KW-0256">Endoplasmic reticulum</keyword>
<dbReference type="Proteomes" id="UP000719412">
    <property type="component" value="Unassembled WGS sequence"/>
</dbReference>
<keyword evidence="6" id="KW-0479">Metal-binding</keyword>
<evidence type="ECO:0000256" key="10">
    <source>
        <dbReference type="ARBA" id="ARBA00023004"/>
    </source>
</evidence>
<dbReference type="GO" id="GO:0005506">
    <property type="term" value="F:iron ion binding"/>
    <property type="evidence" value="ECO:0007669"/>
    <property type="project" value="InterPro"/>
</dbReference>
<dbReference type="EMBL" id="JABDTM020009366">
    <property type="protein sequence ID" value="KAH0821112.1"/>
    <property type="molecule type" value="Genomic_DNA"/>
</dbReference>
<evidence type="ECO:0000256" key="11">
    <source>
        <dbReference type="ARBA" id="ARBA00023033"/>
    </source>
</evidence>
<dbReference type="PANTHER" id="PTHR24292:SF54">
    <property type="entry name" value="CYP9F3-RELATED"/>
    <property type="match status" value="1"/>
</dbReference>
<dbReference type="GO" id="GO:0005789">
    <property type="term" value="C:endoplasmic reticulum membrane"/>
    <property type="evidence" value="ECO:0007669"/>
    <property type="project" value="UniProtKB-SubCell"/>
</dbReference>
<reference evidence="14" key="2">
    <citation type="submission" date="2021-08" db="EMBL/GenBank/DDBJ databases">
        <authorList>
            <person name="Eriksson T."/>
        </authorList>
    </citation>
    <scope>NUCLEOTIDE SEQUENCE</scope>
    <source>
        <strain evidence="14">Stoneville</strain>
        <tissue evidence="14">Whole head</tissue>
    </source>
</reference>
<keyword evidence="11" id="KW-0503">Monooxygenase</keyword>
<comment type="cofactor">
    <cofactor evidence="1">
        <name>heme</name>
        <dbReference type="ChEBI" id="CHEBI:30413"/>
    </cofactor>
</comment>
<name>A0A8J6HVL8_TENMO</name>